<feature type="domain" description="Nrap protein" evidence="13">
    <location>
        <begin position="320"/>
        <end position="457"/>
    </location>
</feature>
<dbReference type="Pfam" id="PF17403">
    <property type="entry name" value="Nrap_D2"/>
    <property type="match status" value="1"/>
</dbReference>
<dbReference type="Pfam" id="PF03813">
    <property type="entry name" value="Nrap"/>
    <property type="match status" value="1"/>
</dbReference>
<evidence type="ECO:0000256" key="4">
    <source>
        <dbReference type="ARBA" id="ARBA00016437"/>
    </source>
</evidence>
<dbReference type="GO" id="GO:0032545">
    <property type="term" value="C:CURI complex"/>
    <property type="evidence" value="ECO:0007669"/>
    <property type="project" value="TreeGrafter"/>
</dbReference>
<evidence type="ECO:0000259" key="14">
    <source>
        <dbReference type="Pfam" id="PF17404"/>
    </source>
</evidence>
<dbReference type="Gene3D" id="3.30.70.3030">
    <property type="match status" value="1"/>
</dbReference>
<evidence type="ECO:0000256" key="5">
    <source>
        <dbReference type="ARBA" id="ARBA00022454"/>
    </source>
</evidence>
<dbReference type="Pfam" id="PF17407">
    <property type="entry name" value="Nrap_D6"/>
    <property type="match status" value="1"/>
</dbReference>
<proteinExistence type="inferred from homology"/>
<gene>
    <name evidence="18" type="ORF">Zmor_019667</name>
</gene>
<dbReference type="FunFam" id="1.10.1410.10:FF:000006">
    <property type="entry name" value="Nucleolar protein 6"/>
    <property type="match status" value="1"/>
</dbReference>
<feature type="domain" description="Nrap protein" evidence="17">
    <location>
        <begin position="991"/>
        <end position="1118"/>
    </location>
</feature>
<evidence type="ECO:0000259" key="13">
    <source>
        <dbReference type="Pfam" id="PF17403"/>
    </source>
</evidence>
<feature type="region of interest" description="Disordered" evidence="11">
    <location>
        <begin position="1"/>
        <end position="58"/>
    </location>
</feature>
<feature type="compositionally biased region" description="Acidic residues" evidence="11">
    <location>
        <begin position="1"/>
        <end position="10"/>
    </location>
</feature>
<evidence type="ECO:0000256" key="6">
    <source>
        <dbReference type="ARBA" id="ARBA00022884"/>
    </source>
</evidence>
<keyword evidence="5" id="KW-0158">Chromosome</keyword>
<dbReference type="GO" id="GO:0006409">
    <property type="term" value="P:tRNA export from nucleus"/>
    <property type="evidence" value="ECO:0007669"/>
    <property type="project" value="TreeGrafter"/>
</dbReference>
<evidence type="ECO:0000256" key="11">
    <source>
        <dbReference type="SAM" id="MobiDB-lite"/>
    </source>
</evidence>
<dbReference type="FunFam" id="1.10.1410.10:FF:000005">
    <property type="entry name" value="Nucleolar protein 6"/>
    <property type="match status" value="1"/>
</dbReference>
<dbReference type="Pfam" id="PF17406">
    <property type="entry name" value="Nrap_D5"/>
    <property type="match status" value="1"/>
</dbReference>
<evidence type="ECO:0000259" key="17">
    <source>
        <dbReference type="Pfam" id="PF17407"/>
    </source>
</evidence>
<sequence>MHLSDDEHDLSDDSHAEESSDDEVGAKRKLPQPTTPLKKVKYENITSKPSKKSKNDLYKAPTVEELNELKETQNLYNNNLFRLQIEELIKEVKIKPKHRKTFTAWFDQFQTLLTNLPEYNITLSDIKLKNKKKETDKSKLVNFIANKSLECDQDFIVKLIKPERSEIVGLDRVSALPGPKLHVDVNLKMPRDCFNVKDYLNNRYFVKRYYYLGYVFYYLKKQDLGGEITWCFHNDNELLPVVKVALGEKITIKIFATPCDNYFKVSRCGADINNVKINTFTTDEVTESATLFYNASLAHDLTLTINQNFVQESLSELPNAQEAIKLIYIWLVQRGLQSGLGAFTEDLIVYFVVYLVTKKRINKHMSSYQIIRNFWNFITETDLTQNPISLNDDLKTDVLDTFQANFDVVFLDKTGFYNVAAFLDVNVYRKIKTECGLAFKLLDDGGINSFHSLFITKLPLELQYDLILTLKSDSNFENILSGMDPDVRTKFLGFFNLFVTKNISHVLHRGFNKRASLIVPLVAENQKSKLLFGINLDPSDAFSILERGPALNDPEEKEFKEFWGDLTSDRRFKDGSVCVAVYFKTETVKERRGIVTTIADRVATRNLGLQYSLHYNDFEDLLVNKKVVAAYPMGTNEECCLKAISAGDQLGKKLRGLEMPLSITGVQGISDTVSMTEVFPPISTNYRCGNKITTTLENNIIINDKKDKVGVIPRYIKPIEYVLQLEHSSKWPKNLTTLRHMKTAFYLEISKLLSKKHKLITSVKPDHLDVLYEGYVFRYRLFLPREVGLLKKESTNNGTTLYKDTPESRQFEVQFNILPKLTGALKGLQSQFPSFGPATALIKRWLRSQLIDCHHFPDHVINLLSASLYLNQSAFSIPNTPQIGFLRFLKFFTELQWQIQPVVANFNDEITKETLAEIDSKLLQNRDAYPNLFVATAYDGCESVFTKVAPSKEVLRRVKQLAGETLNHFSKIVRDDSFISIKSLFIPNLGGYDVVIHLRPLLNPVRHEQVIVDELEGQVVLKAFDVKEATKIPVVDFNPVECYLKELRNDYGEFANFFHDSYGGNVIGVLWVPKAVESRDFKVCYVGGRKLKDGKLVLNIDALIEDFYILGKGLVKSIDKIK</sequence>
<feature type="domain" description="Nrap protein" evidence="15">
    <location>
        <begin position="630"/>
        <end position="829"/>
    </location>
</feature>
<feature type="domain" description="Nrap protein" evidence="14">
    <location>
        <begin position="462"/>
        <end position="600"/>
    </location>
</feature>
<protein>
    <recommendedName>
        <fullName evidence="4 10">Nucleolar protein 6</fullName>
    </recommendedName>
</protein>
<dbReference type="GO" id="GO:0032040">
    <property type="term" value="C:small-subunit processome"/>
    <property type="evidence" value="ECO:0007669"/>
    <property type="project" value="TreeGrafter"/>
</dbReference>
<dbReference type="Pfam" id="PF17404">
    <property type="entry name" value="Nrap_D3"/>
    <property type="match status" value="1"/>
</dbReference>
<dbReference type="InterPro" id="IPR005554">
    <property type="entry name" value="NOL6/Upt22"/>
</dbReference>
<evidence type="ECO:0000313" key="19">
    <source>
        <dbReference type="Proteomes" id="UP001168821"/>
    </source>
</evidence>
<reference evidence="18" key="1">
    <citation type="journal article" date="2023" name="G3 (Bethesda)">
        <title>Whole genome assemblies of Zophobas morio and Tenebrio molitor.</title>
        <authorList>
            <person name="Kaur S."/>
            <person name="Stinson S.A."/>
            <person name="diCenzo G.C."/>
        </authorList>
    </citation>
    <scope>NUCLEOTIDE SEQUENCE</scope>
    <source>
        <strain evidence="18">QUZm001</strain>
    </source>
</reference>
<evidence type="ECO:0000256" key="9">
    <source>
        <dbReference type="ARBA" id="ARBA00035020"/>
    </source>
</evidence>
<evidence type="ECO:0000256" key="3">
    <source>
        <dbReference type="ARBA" id="ARBA00006674"/>
    </source>
</evidence>
<dbReference type="InterPro" id="IPR035369">
    <property type="entry name" value="Nrap_D4"/>
</dbReference>
<dbReference type="GO" id="GO:0006364">
    <property type="term" value="P:rRNA processing"/>
    <property type="evidence" value="ECO:0007669"/>
    <property type="project" value="TreeGrafter"/>
</dbReference>
<feature type="domain" description="Nrap protein" evidence="12">
    <location>
        <begin position="183"/>
        <end position="313"/>
    </location>
</feature>
<dbReference type="InterPro" id="IPR035371">
    <property type="entry name" value="Nrap_D6"/>
</dbReference>
<dbReference type="InterPro" id="IPR035367">
    <property type="entry name" value="Nrap_D2"/>
</dbReference>
<dbReference type="PANTHER" id="PTHR17972:SF0">
    <property type="entry name" value="NUCLEOLAR PROTEIN 6"/>
    <property type="match status" value="1"/>
</dbReference>
<comment type="similarity">
    <text evidence="3 10">Belongs to the NRAP family.</text>
</comment>
<evidence type="ECO:0000256" key="2">
    <source>
        <dbReference type="ARBA" id="ARBA00004604"/>
    </source>
</evidence>
<evidence type="ECO:0000256" key="10">
    <source>
        <dbReference type="RuleBase" id="RU364032"/>
    </source>
</evidence>
<keyword evidence="6 10" id="KW-0694">RNA-binding</keyword>
<organism evidence="18 19">
    <name type="scientific">Zophobas morio</name>
    <dbReference type="NCBI Taxonomy" id="2755281"/>
    <lineage>
        <taxon>Eukaryota</taxon>
        <taxon>Metazoa</taxon>
        <taxon>Ecdysozoa</taxon>
        <taxon>Arthropoda</taxon>
        <taxon>Hexapoda</taxon>
        <taxon>Insecta</taxon>
        <taxon>Pterygota</taxon>
        <taxon>Neoptera</taxon>
        <taxon>Endopterygota</taxon>
        <taxon>Coleoptera</taxon>
        <taxon>Polyphaga</taxon>
        <taxon>Cucujiformia</taxon>
        <taxon>Tenebrionidae</taxon>
        <taxon>Zophobas</taxon>
    </lineage>
</organism>
<evidence type="ECO:0000259" key="15">
    <source>
        <dbReference type="Pfam" id="PF17405"/>
    </source>
</evidence>
<evidence type="ECO:0000259" key="16">
    <source>
        <dbReference type="Pfam" id="PF17406"/>
    </source>
</evidence>
<dbReference type="GO" id="GO:0034456">
    <property type="term" value="C:UTP-C complex"/>
    <property type="evidence" value="ECO:0007669"/>
    <property type="project" value="TreeGrafter"/>
</dbReference>
<comment type="subunit">
    <text evidence="9">Part of the small subunit (SSU) processome, composed of more than 70 proteins and the RNA chaperone small nucleolar RNA (snoRNA) U3.</text>
</comment>
<evidence type="ECO:0000259" key="12">
    <source>
        <dbReference type="Pfam" id="PF03813"/>
    </source>
</evidence>
<dbReference type="InterPro" id="IPR035368">
    <property type="entry name" value="Nrap_D3"/>
</dbReference>
<comment type="subcellular location">
    <subcellularLocation>
        <location evidence="1">Chromosome</location>
    </subcellularLocation>
    <subcellularLocation>
        <location evidence="2 10">Nucleus</location>
        <location evidence="2 10">Nucleolus</location>
    </subcellularLocation>
</comment>
<keyword evidence="7 10" id="KW-0539">Nucleus</keyword>
<comment type="function">
    <text evidence="8">Part of the small subunit (SSU) processome, first precursor of the small eukaryotic ribosomal subunit. During the assembly of the SSU processome in the nucleolus, many ribosome biogenesis factors, an RNA chaperone and ribosomal proteins associate with the nascent pre-rRNA and work in concert to generate RNA folding, modifications, rearrangements and cleavage as well as targeted degradation of pre-ribosomal RNA by the RNA exosome.</text>
</comment>
<dbReference type="InterPro" id="IPR035082">
    <property type="entry name" value="Nrap_D1"/>
</dbReference>
<dbReference type="Gene3D" id="1.10.1410.10">
    <property type="match status" value="2"/>
</dbReference>
<dbReference type="InterPro" id="IPR035370">
    <property type="entry name" value="Nrap_D5"/>
</dbReference>
<comment type="caution">
    <text evidence="18">The sequence shown here is derived from an EMBL/GenBank/DDBJ whole genome shotgun (WGS) entry which is preliminary data.</text>
</comment>
<dbReference type="Pfam" id="PF17405">
    <property type="entry name" value="Nrap_D4"/>
    <property type="match status" value="1"/>
</dbReference>
<accession>A0AA38I212</accession>
<keyword evidence="19" id="KW-1185">Reference proteome</keyword>
<evidence type="ECO:0000256" key="8">
    <source>
        <dbReference type="ARBA" id="ARBA00035000"/>
    </source>
</evidence>
<dbReference type="GO" id="GO:0005694">
    <property type="term" value="C:chromosome"/>
    <property type="evidence" value="ECO:0007669"/>
    <property type="project" value="UniProtKB-SubCell"/>
</dbReference>
<dbReference type="GO" id="GO:0003723">
    <property type="term" value="F:RNA binding"/>
    <property type="evidence" value="ECO:0007669"/>
    <property type="project" value="UniProtKB-KW"/>
</dbReference>
<dbReference type="Proteomes" id="UP001168821">
    <property type="component" value="Unassembled WGS sequence"/>
</dbReference>
<dbReference type="PANTHER" id="PTHR17972">
    <property type="entry name" value="NUCLEOLAR RNA-ASSOCIATED PROTEIN"/>
    <property type="match status" value="1"/>
</dbReference>
<evidence type="ECO:0000256" key="1">
    <source>
        <dbReference type="ARBA" id="ARBA00004286"/>
    </source>
</evidence>
<evidence type="ECO:0000256" key="7">
    <source>
        <dbReference type="ARBA" id="ARBA00023242"/>
    </source>
</evidence>
<name>A0AA38I212_9CUCU</name>
<feature type="domain" description="Nrap protein" evidence="16">
    <location>
        <begin position="832"/>
        <end position="986"/>
    </location>
</feature>
<evidence type="ECO:0000313" key="18">
    <source>
        <dbReference type="EMBL" id="KAJ3647808.1"/>
    </source>
</evidence>
<dbReference type="AlphaFoldDB" id="A0AA38I212"/>
<dbReference type="EMBL" id="JALNTZ010000006">
    <property type="protein sequence ID" value="KAJ3647808.1"/>
    <property type="molecule type" value="Genomic_DNA"/>
</dbReference>